<evidence type="ECO:0000259" key="5">
    <source>
        <dbReference type="PROSITE" id="PS50011"/>
    </source>
</evidence>
<proteinExistence type="predicted"/>
<dbReference type="InterPro" id="IPR058923">
    <property type="entry name" value="RCC1-like_dom"/>
</dbReference>
<dbReference type="InterPro" id="IPR051553">
    <property type="entry name" value="Ran_GTPase-activating"/>
</dbReference>
<accession>A0AAE4RBN8</accession>
<dbReference type="Gene3D" id="2.130.10.30">
    <property type="entry name" value="Regulator of chromosome condensation 1/beta-lactamase-inhibitor protein II"/>
    <property type="match status" value="2"/>
</dbReference>
<dbReference type="Proteomes" id="UP001185922">
    <property type="component" value="Unassembled WGS sequence"/>
</dbReference>
<keyword evidence="6" id="KW-0418">Kinase</keyword>
<dbReference type="GO" id="GO:0004672">
    <property type="term" value="F:protein kinase activity"/>
    <property type="evidence" value="ECO:0007669"/>
    <property type="project" value="InterPro"/>
</dbReference>
<dbReference type="Pfam" id="PF25390">
    <property type="entry name" value="WD40_RLD"/>
    <property type="match status" value="1"/>
</dbReference>
<sequence>MAHHPEQVAGYRVISRLGTGGMGTVYLVENPQLRRREALKVISIAETVDEEFVRRFSREAQTAAALDHPNIVTIYHYGVTDDDPWFTMTYLDGQDLRRSSFRPDEILTVVDRVADALDYAHAHGVVHRDIKPGNILVTRRAMDGALDRVVVLDFGIAKLATATTLTAPSSFVGTLVYAAPEILDGKPAGPASDQYALACTAYELLSGTTPFDADTQTRHIVAKLTSPPERISRYRPDLAALDPVFDRALARGPLDRYPTCRDFAADLRAALGRSGPDARSGTSATHFVPPLAPETLPPPAQQPRYPGPSQQSPPQQSPPLYAQSPSGRQPPSETQHRSSPGFTPPLPAHSAPTQAAPPGRRRRWPWIAGAAAIVAVLAAVAAVALVTQGGDDDGGAASGPQAAEASEVPLSAGLGTTCSIRDGTAYCWGDNQAGQLGDGTTTNRWKPTRVADLSGVTSITTGGPNSCAIAAGVAYCWGNNDYGQIGDGTTTSRWKPTRVADLTDVTAISTANWATCAISAGLAYCWGTNDFDQLGDGSTANQYRPVRVAGLEDVTSISVGVNFTCAVAGGDAYCWGLNDNGQVGDGTTYNQSKPTRVADLDAATSVSAGAQAACAIAGGSAYCWGNNAFGQLGDGTKESRTTATQVSGVDGVTGISTGTGHTTCAIAGAAGYCWGANAWGSVGYGTLTDRPNPTRLNGLSDVTAISAGERTTCALASSYVYCWGFNATGQLGVGNTDDRLTPTQVAY</sequence>
<dbReference type="SMART" id="SM00220">
    <property type="entry name" value="S_TKc"/>
    <property type="match status" value="1"/>
</dbReference>
<keyword evidence="2" id="KW-0677">Repeat</keyword>
<dbReference type="GO" id="GO:0005524">
    <property type="term" value="F:ATP binding"/>
    <property type="evidence" value="ECO:0007669"/>
    <property type="project" value="InterPro"/>
</dbReference>
<dbReference type="PROSITE" id="PS50011">
    <property type="entry name" value="PROTEIN_KINASE_DOM"/>
    <property type="match status" value="1"/>
</dbReference>
<keyword evidence="1" id="KW-0344">Guanine-nucleotide releasing factor</keyword>
<dbReference type="RefSeq" id="WP_159405845.1">
    <property type="nucleotide sequence ID" value="NZ_JAWLKH010000031.1"/>
</dbReference>
<dbReference type="InterPro" id="IPR009091">
    <property type="entry name" value="RCC1/BLIP-II"/>
</dbReference>
<feature type="region of interest" description="Disordered" evidence="3">
    <location>
        <begin position="272"/>
        <end position="361"/>
    </location>
</feature>
<feature type="compositionally biased region" description="Low complexity" evidence="3">
    <location>
        <begin position="302"/>
        <end position="326"/>
    </location>
</feature>
<dbReference type="PROSITE" id="PS50012">
    <property type="entry name" value="RCC1_3"/>
    <property type="match status" value="7"/>
</dbReference>
<dbReference type="InterPro" id="IPR008271">
    <property type="entry name" value="Ser/Thr_kinase_AS"/>
</dbReference>
<dbReference type="SUPFAM" id="SSF50985">
    <property type="entry name" value="RCC1/BLIP-II"/>
    <property type="match status" value="1"/>
</dbReference>
<evidence type="ECO:0000256" key="1">
    <source>
        <dbReference type="ARBA" id="ARBA00022658"/>
    </source>
</evidence>
<dbReference type="InterPro" id="IPR011009">
    <property type="entry name" value="Kinase-like_dom_sf"/>
</dbReference>
<dbReference type="AlphaFoldDB" id="A0AAE4RBN8"/>
<gene>
    <name evidence="6" type="ORF">R3Q15_20965</name>
</gene>
<keyword evidence="4" id="KW-0812">Transmembrane</keyword>
<keyword evidence="6" id="KW-0808">Transferase</keyword>
<reference evidence="6" key="1">
    <citation type="submission" date="2023-10" db="EMBL/GenBank/DDBJ databases">
        <title>Development of a sustainable strategy for remediation of hydrocarbon-contaminated territories based on the waste exchange concept.</title>
        <authorList>
            <person name="Krivoruchko A."/>
        </authorList>
    </citation>
    <scope>NUCLEOTIDE SEQUENCE</scope>
    <source>
        <strain evidence="6">IEGM 1279</strain>
    </source>
</reference>
<dbReference type="PANTHER" id="PTHR45982:SF1">
    <property type="entry name" value="REGULATOR OF CHROMOSOME CONDENSATION"/>
    <property type="match status" value="1"/>
</dbReference>
<protein>
    <submittedName>
        <fullName evidence="6">Protein kinase</fullName>
    </submittedName>
</protein>
<feature type="transmembrane region" description="Helical" evidence="4">
    <location>
        <begin position="366"/>
        <end position="386"/>
    </location>
</feature>
<evidence type="ECO:0000256" key="3">
    <source>
        <dbReference type="SAM" id="MobiDB-lite"/>
    </source>
</evidence>
<evidence type="ECO:0000256" key="4">
    <source>
        <dbReference type="SAM" id="Phobius"/>
    </source>
</evidence>
<evidence type="ECO:0000256" key="2">
    <source>
        <dbReference type="ARBA" id="ARBA00022737"/>
    </source>
</evidence>
<evidence type="ECO:0000313" key="7">
    <source>
        <dbReference type="Proteomes" id="UP001185922"/>
    </source>
</evidence>
<dbReference type="InterPro" id="IPR000719">
    <property type="entry name" value="Prot_kinase_dom"/>
</dbReference>
<dbReference type="Gene3D" id="3.30.200.20">
    <property type="entry name" value="Phosphorylase Kinase, domain 1"/>
    <property type="match status" value="1"/>
</dbReference>
<dbReference type="Gene3D" id="1.10.510.10">
    <property type="entry name" value="Transferase(Phosphotransferase) domain 1"/>
    <property type="match status" value="1"/>
</dbReference>
<dbReference type="PANTHER" id="PTHR45982">
    <property type="entry name" value="REGULATOR OF CHROMOSOME CONDENSATION"/>
    <property type="match status" value="1"/>
</dbReference>
<dbReference type="GO" id="GO:0005737">
    <property type="term" value="C:cytoplasm"/>
    <property type="evidence" value="ECO:0007669"/>
    <property type="project" value="TreeGrafter"/>
</dbReference>
<name>A0AAE4RBN8_9ACTN</name>
<dbReference type="EMBL" id="JAWLKH010000031">
    <property type="protein sequence ID" value="MDV6314321.1"/>
    <property type="molecule type" value="Genomic_DNA"/>
</dbReference>
<organism evidence="6 7">
    <name type="scientific">Gordonia amicalis</name>
    <dbReference type="NCBI Taxonomy" id="89053"/>
    <lineage>
        <taxon>Bacteria</taxon>
        <taxon>Bacillati</taxon>
        <taxon>Actinomycetota</taxon>
        <taxon>Actinomycetes</taxon>
        <taxon>Mycobacteriales</taxon>
        <taxon>Gordoniaceae</taxon>
        <taxon>Gordonia</taxon>
    </lineage>
</organism>
<keyword evidence="4" id="KW-0472">Membrane</keyword>
<dbReference type="PRINTS" id="PR00633">
    <property type="entry name" value="RCCNDNSATION"/>
</dbReference>
<comment type="caution">
    <text evidence="6">The sequence shown here is derived from an EMBL/GenBank/DDBJ whole genome shotgun (WGS) entry which is preliminary data.</text>
</comment>
<dbReference type="Pfam" id="PF00415">
    <property type="entry name" value="RCC1"/>
    <property type="match status" value="1"/>
</dbReference>
<dbReference type="CDD" id="cd14014">
    <property type="entry name" value="STKc_PknB_like"/>
    <property type="match status" value="1"/>
</dbReference>
<dbReference type="PROSITE" id="PS00108">
    <property type="entry name" value="PROTEIN_KINASE_ST"/>
    <property type="match status" value="1"/>
</dbReference>
<keyword evidence="4" id="KW-1133">Transmembrane helix</keyword>
<dbReference type="Pfam" id="PF00069">
    <property type="entry name" value="Pkinase"/>
    <property type="match status" value="1"/>
</dbReference>
<dbReference type="GO" id="GO:0005085">
    <property type="term" value="F:guanyl-nucleotide exchange factor activity"/>
    <property type="evidence" value="ECO:0007669"/>
    <property type="project" value="TreeGrafter"/>
</dbReference>
<dbReference type="SUPFAM" id="SSF56112">
    <property type="entry name" value="Protein kinase-like (PK-like)"/>
    <property type="match status" value="1"/>
</dbReference>
<feature type="compositionally biased region" description="Pro residues" evidence="3">
    <location>
        <begin position="290"/>
        <end position="301"/>
    </location>
</feature>
<feature type="domain" description="Protein kinase" evidence="5">
    <location>
        <begin position="11"/>
        <end position="271"/>
    </location>
</feature>
<feature type="compositionally biased region" description="Polar residues" evidence="3">
    <location>
        <begin position="327"/>
        <end position="341"/>
    </location>
</feature>
<dbReference type="InterPro" id="IPR000408">
    <property type="entry name" value="Reg_chr_condens"/>
</dbReference>
<evidence type="ECO:0000313" key="6">
    <source>
        <dbReference type="EMBL" id="MDV6314321.1"/>
    </source>
</evidence>